<dbReference type="PROSITE" id="PS50102">
    <property type="entry name" value="RRM"/>
    <property type="match status" value="1"/>
</dbReference>
<dbReference type="SMART" id="SM00360">
    <property type="entry name" value="RRM"/>
    <property type="match status" value="1"/>
</dbReference>
<dbReference type="InterPro" id="IPR000504">
    <property type="entry name" value="RRM_dom"/>
</dbReference>
<organism evidence="6 7">
    <name type="scientific">Patiria miniata</name>
    <name type="common">Bat star</name>
    <name type="synonym">Asterina miniata</name>
    <dbReference type="NCBI Taxonomy" id="46514"/>
    <lineage>
        <taxon>Eukaryota</taxon>
        <taxon>Metazoa</taxon>
        <taxon>Echinodermata</taxon>
        <taxon>Eleutherozoa</taxon>
        <taxon>Asterozoa</taxon>
        <taxon>Asteroidea</taxon>
        <taxon>Valvatacea</taxon>
        <taxon>Valvatida</taxon>
        <taxon>Asterinidae</taxon>
        <taxon>Patiria</taxon>
    </lineage>
</organism>
<evidence type="ECO:0000256" key="3">
    <source>
        <dbReference type="PROSITE-ProRule" id="PRU00176"/>
    </source>
</evidence>
<dbReference type="Proteomes" id="UP000887568">
    <property type="component" value="Unplaced"/>
</dbReference>
<proteinExistence type="predicted"/>
<feature type="compositionally biased region" description="Polar residues" evidence="4">
    <location>
        <begin position="1"/>
        <end position="11"/>
    </location>
</feature>
<feature type="region of interest" description="Disordered" evidence="4">
    <location>
        <begin position="1"/>
        <end position="20"/>
    </location>
</feature>
<feature type="region of interest" description="Disordered" evidence="4">
    <location>
        <begin position="90"/>
        <end position="117"/>
    </location>
</feature>
<dbReference type="FunFam" id="3.30.70.330:FF:000025">
    <property type="entry name" value="RNA-binding protein Musashi homolog 2 isoform X1"/>
    <property type="match status" value="1"/>
</dbReference>
<keyword evidence="7" id="KW-1185">Reference proteome</keyword>
<keyword evidence="1" id="KW-0677">Repeat</keyword>
<evidence type="ECO:0000256" key="1">
    <source>
        <dbReference type="ARBA" id="ARBA00022737"/>
    </source>
</evidence>
<dbReference type="PANTHER" id="PTHR48032">
    <property type="entry name" value="RNA-BINDING PROTEIN MUSASHI HOMOLOG RBP6"/>
    <property type="match status" value="1"/>
</dbReference>
<dbReference type="GeneID" id="119727034"/>
<dbReference type="RefSeq" id="XP_038054852.1">
    <property type="nucleotide sequence ID" value="XM_038198924.1"/>
</dbReference>
<evidence type="ECO:0000256" key="4">
    <source>
        <dbReference type="SAM" id="MobiDB-lite"/>
    </source>
</evidence>
<dbReference type="OMA" id="HIINGHQ"/>
<dbReference type="GO" id="GO:0006417">
    <property type="term" value="P:regulation of translation"/>
    <property type="evidence" value="ECO:0007669"/>
    <property type="project" value="TreeGrafter"/>
</dbReference>
<dbReference type="Gene3D" id="3.30.70.330">
    <property type="match status" value="1"/>
</dbReference>
<evidence type="ECO:0000259" key="5">
    <source>
        <dbReference type="PROSITE" id="PS50102"/>
    </source>
</evidence>
<dbReference type="InterPro" id="IPR012677">
    <property type="entry name" value="Nucleotide-bd_a/b_plait_sf"/>
</dbReference>
<accession>A0A913ZTC1</accession>
<keyword evidence="2 3" id="KW-0694">RNA-binding</keyword>
<evidence type="ECO:0000313" key="7">
    <source>
        <dbReference type="Proteomes" id="UP000887568"/>
    </source>
</evidence>
<name>A0A913ZTC1_PATMI</name>
<evidence type="ECO:0000256" key="2">
    <source>
        <dbReference type="ARBA" id="ARBA00022884"/>
    </source>
</evidence>
<dbReference type="Pfam" id="PF00076">
    <property type="entry name" value="RRM_1"/>
    <property type="match status" value="1"/>
</dbReference>
<evidence type="ECO:0000313" key="6">
    <source>
        <dbReference type="EnsemblMetazoa" id="XP_038054852.1"/>
    </source>
</evidence>
<dbReference type="OrthoDB" id="1875751at2759"/>
<dbReference type="SUPFAM" id="SSF54928">
    <property type="entry name" value="RNA-binding domain, RBD"/>
    <property type="match status" value="1"/>
</dbReference>
<sequence>MDAGNTQNANVHGTEIANDPGKMFIGGLSWQTETDSLRDYFRKYGDIKECVIMRDPSSKKSRGFGFVTFGDPKCVEKVLKTDRHEVDSKKIDPKVAFPKRSPPKIGDNSEPCVETVS</sequence>
<dbReference type="AlphaFoldDB" id="A0A913ZTC1"/>
<dbReference type="GO" id="GO:0005737">
    <property type="term" value="C:cytoplasm"/>
    <property type="evidence" value="ECO:0007669"/>
    <property type="project" value="TreeGrafter"/>
</dbReference>
<protein>
    <recommendedName>
        <fullName evidence="5">RRM domain-containing protein</fullName>
    </recommendedName>
</protein>
<reference evidence="6" key="1">
    <citation type="submission" date="2022-11" db="UniProtKB">
        <authorList>
            <consortium name="EnsemblMetazoa"/>
        </authorList>
    </citation>
    <scope>IDENTIFICATION</scope>
</reference>
<dbReference type="GO" id="GO:0003729">
    <property type="term" value="F:mRNA binding"/>
    <property type="evidence" value="ECO:0007669"/>
    <property type="project" value="TreeGrafter"/>
</dbReference>
<dbReference type="PANTHER" id="PTHR48032:SF17">
    <property type="entry name" value="RNA-BINDING PROTEIN MUSASHI HOMOLOG 2-LIKE ISOFORM X1"/>
    <property type="match status" value="1"/>
</dbReference>
<dbReference type="EnsemblMetazoa" id="XM_038198924.1">
    <property type="protein sequence ID" value="XP_038054852.1"/>
    <property type="gene ID" value="LOC119727034"/>
</dbReference>
<dbReference type="InterPro" id="IPR035979">
    <property type="entry name" value="RBD_domain_sf"/>
</dbReference>
<feature type="domain" description="RRM" evidence="5">
    <location>
        <begin position="21"/>
        <end position="100"/>
    </location>
</feature>